<keyword evidence="4" id="KW-1185">Reference proteome</keyword>
<evidence type="ECO:0000256" key="1">
    <source>
        <dbReference type="ARBA" id="ARBA00007613"/>
    </source>
</evidence>
<dbReference type="PANTHER" id="PTHR30203">
    <property type="entry name" value="OUTER MEMBRANE CATION EFFLUX PROTEIN"/>
    <property type="match status" value="1"/>
</dbReference>
<dbReference type="Proteomes" id="UP000022141">
    <property type="component" value="Unassembled WGS sequence"/>
</dbReference>
<dbReference type="Pfam" id="PF02321">
    <property type="entry name" value="OEP"/>
    <property type="match status" value="2"/>
</dbReference>
<dbReference type="PANTHER" id="PTHR30203:SF24">
    <property type="entry name" value="BLR4935 PROTEIN"/>
    <property type="match status" value="1"/>
</dbReference>
<comment type="caution">
    <text evidence="3">The sequence shown here is derived from an EMBL/GenBank/DDBJ whole genome shotgun (WGS) entry which is preliminary data.</text>
</comment>
<name>A0A011RDZ0_ACCRE</name>
<dbReference type="GO" id="GO:0015562">
    <property type="term" value="F:efflux transmembrane transporter activity"/>
    <property type="evidence" value="ECO:0007669"/>
    <property type="project" value="InterPro"/>
</dbReference>
<reference evidence="3" key="1">
    <citation type="submission" date="2014-02" db="EMBL/GenBank/DDBJ databases">
        <title>Expanding our view of genomic diversity in Candidatus Accumulibacter clades.</title>
        <authorList>
            <person name="Skennerton C.T."/>
            <person name="Barr J.J."/>
            <person name="Slater F.R."/>
            <person name="Bond P.L."/>
            <person name="Tyson G.W."/>
        </authorList>
    </citation>
    <scope>NUCLEOTIDE SEQUENCE [LARGE SCALE GENOMIC DNA]</scope>
</reference>
<evidence type="ECO:0000313" key="4">
    <source>
        <dbReference type="Proteomes" id="UP000022141"/>
    </source>
</evidence>
<dbReference type="InterPro" id="IPR010131">
    <property type="entry name" value="MdtP/NodT-like"/>
</dbReference>
<protein>
    <submittedName>
        <fullName evidence="3">Cation efflux system protein CzcC</fullName>
    </submittedName>
</protein>
<feature type="chain" id="PRO_5001461971" evidence="2">
    <location>
        <begin position="33"/>
        <end position="434"/>
    </location>
</feature>
<proteinExistence type="inferred from homology"/>
<evidence type="ECO:0000313" key="3">
    <source>
        <dbReference type="EMBL" id="EXI89439.1"/>
    </source>
</evidence>
<dbReference type="AlphaFoldDB" id="A0A011RDZ0"/>
<evidence type="ECO:0000256" key="2">
    <source>
        <dbReference type="SAM" id="SignalP"/>
    </source>
</evidence>
<dbReference type="SUPFAM" id="SSF56954">
    <property type="entry name" value="Outer membrane efflux proteins (OEP)"/>
    <property type="match status" value="1"/>
</dbReference>
<dbReference type="STRING" id="1454004.AW11_01530"/>
<gene>
    <name evidence="3" type="primary">czcC</name>
    <name evidence="3" type="ORF">AW11_01530</name>
</gene>
<dbReference type="EMBL" id="JEMY01000016">
    <property type="protein sequence ID" value="EXI89439.1"/>
    <property type="molecule type" value="Genomic_DNA"/>
</dbReference>
<keyword evidence="2" id="KW-0732">Signal</keyword>
<organism evidence="3 4">
    <name type="scientific">Accumulibacter regalis</name>
    <dbReference type="NCBI Taxonomy" id="522306"/>
    <lineage>
        <taxon>Bacteria</taxon>
        <taxon>Pseudomonadati</taxon>
        <taxon>Pseudomonadota</taxon>
        <taxon>Betaproteobacteria</taxon>
        <taxon>Candidatus Accumulibacter</taxon>
    </lineage>
</organism>
<sequence length="434" mass="47701">MMLFTSRAATLRLAVAGSVLLALVLPTVPAYAQGPAAAPLGASLSGLLSYAREHNPELGVRKFEAQAARERVEPAAALPDPRFELELMDFTNTVNSGRAPSLLPGQVGNTRYRVVQPLPFWGKRELRGEVAEALAEQVETLQDGTVLEVENRIKTAYARQFQASGQIRILRETLSLLDAIEQLVLTRYGVGLVPQQDALRAQSELTSVKIDLVEAERRRRDNAAKLNALLARDGDAPLAEPAQLPPAPARISYQSLLEQIRTRSPEVSRERFGVVAAQKSRELTWLNRYPDFAVGLTNNRPYNAPDNWEVMVGVTIPLQQSSRRAQEREAERRLDAAQTRVLAAETRLAGRLGETLAAFEASRDKARLLKHTLLPQASATFEAAQSGYESGRVNFNTLIDAERQILRARLALLDADVDTAVRLAELELLVGAPL</sequence>
<dbReference type="PATRIC" id="fig|1454004.3.peg.1576"/>
<dbReference type="eggNOG" id="COG1538">
    <property type="taxonomic scope" value="Bacteria"/>
</dbReference>
<dbReference type="InterPro" id="IPR003423">
    <property type="entry name" value="OMP_efflux"/>
</dbReference>
<accession>A0A011RDZ0</accession>
<comment type="similarity">
    <text evidence="1">Belongs to the outer membrane factor (OMF) (TC 1.B.17) family.</text>
</comment>
<feature type="signal peptide" evidence="2">
    <location>
        <begin position="1"/>
        <end position="32"/>
    </location>
</feature>
<dbReference type="Gene3D" id="1.20.1600.10">
    <property type="entry name" value="Outer membrane efflux proteins (OEP)"/>
    <property type="match status" value="1"/>
</dbReference>